<dbReference type="GO" id="GO:0006307">
    <property type="term" value="P:DNA alkylation repair"/>
    <property type="evidence" value="ECO:0007669"/>
    <property type="project" value="InterPro"/>
</dbReference>
<dbReference type="InterPro" id="IPR005123">
    <property type="entry name" value="Oxoglu/Fe-dep_dioxygenase_dom"/>
</dbReference>
<dbReference type="CDD" id="cd00118">
    <property type="entry name" value="LysM"/>
    <property type="match status" value="2"/>
</dbReference>
<proteinExistence type="inferred from homology"/>
<evidence type="ECO:0000259" key="4">
    <source>
        <dbReference type="PROSITE" id="PS51782"/>
    </source>
</evidence>
<feature type="compositionally biased region" description="Low complexity" evidence="2">
    <location>
        <begin position="608"/>
        <end position="629"/>
    </location>
</feature>
<dbReference type="AlphaFoldDB" id="A0A9D4TFL4"/>
<dbReference type="GO" id="GO:0051213">
    <property type="term" value="F:dioxygenase activity"/>
    <property type="evidence" value="ECO:0007669"/>
    <property type="project" value="InterPro"/>
</dbReference>
<gene>
    <name evidence="5" type="ORF">D9Q98_009618</name>
</gene>
<dbReference type="Pfam" id="PF01476">
    <property type="entry name" value="LysM"/>
    <property type="match status" value="4"/>
</dbReference>
<comment type="similarity">
    <text evidence="1">Belongs to the alkB family.</text>
</comment>
<feature type="domain" description="LysM" evidence="4">
    <location>
        <begin position="425"/>
        <end position="469"/>
    </location>
</feature>
<sequence>MATKQVGGSSKRQRLLPPLPPHQPSGGGATSKPRNPAYKEPGPGSIQLGDGAVVCLRTDLLSASEASTLFEQLRRELPWEQRSVRVMGRVVQQPRLIAYQAAGPELQYTYSGATLRPATWHPAVAALKARVEAALGAEAVPPGGFNSCLLNRYRTGQDSIAWHSDSEPLYGSNPTIASISLGAARDFLLRRNADHSDKYRFRLGGGALLAMSGPVQQQWMHSVPRRAALAGERISLTFRRIVQPEGASRQCPADKMNVLTRSTPLLLLGLLLGLNAVAANDITDKYGFCPQYKIEAGDTLSVLATELNVTLEALTTSATACGADIGTLQIGQDICLPGYDNAVCPDVLQTDPDRPWCQVYRVQSGDTVKSVAALLNITEAQLVELNQDYLEGGDKQPVVGQYLRVPGWNQELCRDFNDNDLEMCRIYVVQGGDTLSDIAAKFLVGVDETLALNNLTSADQLQPNFRLKLPMWNESCPPEGVLAELPADTVSCRVTQLGDGESLASLAEQYSTSFLKIQAVNPALMNVTLLQPGTYVNIPPFPESCVGAGNLVDVRGQTTVPASYDYNGLGKPAPAPAATPGAPAPAAAPEPQPEAEAVAPSPEPAAPAPASEPTEAPAPAPAADTPPATAVVPTSAAASVSVASLLAAVLALLAGAMLL</sequence>
<dbReference type="Gene3D" id="2.60.120.590">
    <property type="entry name" value="Alpha-ketoglutarate-dependent dioxygenase AlkB-like"/>
    <property type="match status" value="1"/>
</dbReference>
<dbReference type="EMBL" id="SIDB01000013">
    <property type="protein sequence ID" value="KAI3424264.1"/>
    <property type="molecule type" value="Genomic_DNA"/>
</dbReference>
<dbReference type="Pfam" id="PF13532">
    <property type="entry name" value="2OG-FeII_Oxy_2"/>
    <property type="match status" value="1"/>
</dbReference>
<keyword evidence="6" id="KW-1185">Reference proteome</keyword>
<dbReference type="InterPro" id="IPR037151">
    <property type="entry name" value="AlkB-like_sf"/>
</dbReference>
<dbReference type="InterPro" id="IPR032854">
    <property type="entry name" value="ALKBH3"/>
</dbReference>
<dbReference type="PANTHER" id="PTHR31212:SF4">
    <property type="entry name" value="ALPHA-KETOGLUTARATE-DEPENDENT DIOXYGENASE ALKB HOMOLOG 3"/>
    <property type="match status" value="1"/>
</dbReference>
<organism evidence="5 6">
    <name type="scientific">Chlorella vulgaris</name>
    <name type="common">Green alga</name>
    <dbReference type="NCBI Taxonomy" id="3077"/>
    <lineage>
        <taxon>Eukaryota</taxon>
        <taxon>Viridiplantae</taxon>
        <taxon>Chlorophyta</taxon>
        <taxon>core chlorophytes</taxon>
        <taxon>Trebouxiophyceae</taxon>
        <taxon>Chlorellales</taxon>
        <taxon>Chlorellaceae</taxon>
        <taxon>Chlorella clade</taxon>
        <taxon>Chlorella</taxon>
    </lineage>
</organism>
<dbReference type="Gene3D" id="3.10.350.10">
    <property type="entry name" value="LysM domain"/>
    <property type="match status" value="3"/>
</dbReference>
<feature type="region of interest" description="Disordered" evidence="2">
    <location>
        <begin position="1"/>
        <end position="45"/>
    </location>
</feature>
<feature type="domain" description="LysM" evidence="4">
    <location>
        <begin position="491"/>
        <end position="538"/>
    </location>
</feature>
<reference evidence="5" key="2">
    <citation type="submission" date="2020-11" db="EMBL/GenBank/DDBJ databases">
        <authorList>
            <person name="Cecchin M."/>
            <person name="Marcolungo L."/>
            <person name="Rossato M."/>
            <person name="Girolomoni L."/>
            <person name="Cosentino E."/>
            <person name="Cuine S."/>
            <person name="Li-Beisson Y."/>
            <person name="Delledonne M."/>
            <person name="Ballottari M."/>
        </authorList>
    </citation>
    <scope>NUCLEOTIDE SEQUENCE</scope>
    <source>
        <strain evidence="5">211/11P</strain>
        <tissue evidence="5">Whole cell</tissue>
    </source>
</reference>
<dbReference type="InterPro" id="IPR027450">
    <property type="entry name" value="AlkB-like"/>
</dbReference>
<evidence type="ECO:0000259" key="3">
    <source>
        <dbReference type="PROSITE" id="PS51471"/>
    </source>
</evidence>
<evidence type="ECO:0000256" key="2">
    <source>
        <dbReference type="SAM" id="MobiDB-lite"/>
    </source>
</evidence>
<dbReference type="InterPro" id="IPR036779">
    <property type="entry name" value="LysM_dom_sf"/>
</dbReference>
<feature type="domain" description="Fe2OG dioxygenase" evidence="3">
    <location>
        <begin position="144"/>
        <end position="242"/>
    </location>
</feature>
<feature type="region of interest" description="Disordered" evidence="2">
    <location>
        <begin position="571"/>
        <end position="629"/>
    </location>
</feature>
<accession>A0A9D4TFL4</accession>
<feature type="domain" description="LysM" evidence="4">
    <location>
        <begin position="358"/>
        <end position="405"/>
    </location>
</feature>
<reference evidence="5" key="1">
    <citation type="journal article" date="2019" name="Plant J.">
        <title>Chlorella vulgaris genome assembly and annotation reveals the molecular basis for metabolic acclimation to high light conditions.</title>
        <authorList>
            <person name="Cecchin M."/>
            <person name="Marcolungo L."/>
            <person name="Rossato M."/>
            <person name="Girolomoni L."/>
            <person name="Cosentino E."/>
            <person name="Cuine S."/>
            <person name="Li-Beisson Y."/>
            <person name="Delledonne M."/>
            <person name="Ballottari M."/>
        </authorList>
    </citation>
    <scope>NUCLEOTIDE SEQUENCE</scope>
    <source>
        <strain evidence="5">211/11P</strain>
    </source>
</reference>
<dbReference type="PROSITE" id="PS51471">
    <property type="entry name" value="FE2OG_OXY"/>
    <property type="match status" value="1"/>
</dbReference>
<comment type="caution">
    <text evidence="5">The sequence shown here is derived from an EMBL/GenBank/DDBJ whole genome shotgun (WGS) entry which is preliminary data.</text>
</comment>
<dbReference type="InterPro" id="IPR018392">
    <property type="entry name" value="LysM"/>
</dbReference>
<evidence type="ECO:0000313" key="6">
    <source>
        <dbReference type="Proteomes" id="UP001055712"/>
    </source>
</evidence>
<protein>
    <submittedName>
        <fullName evidence="5">Uncharacterized protein</fullName>
    </submittedName>
</protein>
<feature type="compositionally biased region" description="Polar residues" evidence="2">
    <location>
        <begin position="1"/>
        <end position="10"/>
    </location>
</feature>
<feature type="compositionally biased region" description="Pro residues" evidence="2">
    <location>
        <begin position="573"/>
        <end position="592"/>
    </location>
</feature>
<dbReference type="SMART" id="SM00257">
    <property type="entry name" value="LysM"/>
    <property type="match status" value="4"/>
</dbReference>
<evidence type="ECO:0000256" key="1">
    <source>
        <dbReference type="ARBA" id="ARBA00007879"/>
    </source>
</evidence>
<dbReference type="PROSITE" id="PS51782">
    <property type="entry name" value="LYSM"/>
    <property type="match status" value="3"/>
</dbReference>
<dbReference type="OrthoDB" id="2107166at2759"/>
<evidence type="ECO:0000313" key="5">
    <source>
        <dbReference type="EMBL" id="KAI3424264.1"/>
    </source>
</evidence>
<dbReference type="SUPFAM" id="SSF51197">
    <property type="entry name" value="Clavaminate synthase-like"/>
    <property type="match status" value="1"/>
</dbReference>
<name>A0A9D4TFL4_CHLVU</name>
<dbReference type="Proteomes" id="UP001055712">
    <property type="component" value="Unassembled WGS sequence"/>
</dbReference>
<dbReference type="SUPFAM" id="SSF54106">
    <property type="entry name" value="LysM domain"/>
    <property type="match status" value="2"/>
</dbReference>
<dbReference type="PANTHER" id="PTHR31212">
    <property type="entry name" value="ALPHA-KETOGLUTARATE-DEPENDENT DIOXYGENASE ALKB HOMOLOG 3"/>
    <property type="match status" value="1"/>
</dbReference>